<dbReference type="InterPro" id="IPR018097">
    <property type="entry name" value="EGF_Ca-bd_CS"/>
</dbReference>
<keyword evidence="3" id="KW-0677">Repeat</keyword>
<protein>
    <recommendedName>
        <fullName evidence="7">EGF-like domain-containing protein</fullName>
    </recommendedName>
</protein>
<feature type="disulfide bond" evidence="6">
    <location>
        <begin position="100"/>
        <end position="109"/>
    </location>
</feature>
<dbReference type="SMART" id="SM00181">
    <property type="entry name" value="EGF"/>
    <property type="match status" value="4"/>
</dbReference>
<dbReference type="PROSITE" id="PS00022">
    <property type="entry name" value="EGF_1"/>
    <property type="match status" value="3"/>
</dbReference>
<dbReference type="AlphaFoldDB" id="A0A267GYC3"/>
<feature type="non-terminal residue" evidence="8">
    <location>
        <position position="1"/>
    </location>
</feature>
<evidence type="ECO:0000256" key="6">
    <source>
        <dbReference type="PROSITE-ProRule" id="PRU00076"/>
    </source>
</evidence>
<dbReference type="SMART" id="SM00179">
    <property type="entry name" value="EGF_CA"/>
    <property type="match status" value="3"/>
</dbReference>
<evidence type="ECO:0000313" key="8">
    <source>
        <dbReference type="EMBL" id="PAA90327.1"/>
    </source>
</evidence>
<dbReference type="PROSITE" id="PS50026">
    <property type="entry name" value="EGF_3"/>
    <property type="match status" value="4"/>
</dbReference>
<evidence type="ECO:0000256" key="3">
    <source>
        <dbReference type="ARBA" id="ARBA00022737"/>
    </source>
</evidence>
<evidence type="ECO:0000256" key="2">
    <source>
        <dbReference type="ARBA" id="ARBA00022729"/>
    </source>
</evidence>
<feature type="disulfide bond" evidence="6">
    <location>
        <begin position="185"/>
        <end position="194"/>
    </location>
</feature>
<reference evidence="8 9" key="1">
    <citation type="submission" date="2017-06" db="EMBL/GenBank/DDBJ databases">
        <title>A platform for efficient transgenesis in Macrostomum lignano, a flatworm model organism for stem cell research.</title>
        <authorList>
            <person name="Berezikov E."/>
        </authorList>
    </citation>
    <scope>NUCLEOTIDE SEQUENCE [LARGE SCALE GENOMIC DNA]</scope>
    <source>
        <strain evidence="8">DV1</strain>
        <tissue evidence="8">Whole organism</tissue>
    </source>
</reference>
<proteinExistence type="predicted"/>
<keyword evidence="2" id="KW-0732">Signal</keyword>
<dbReference type="PROSITE" id="PS01187">
    <property type="entry name" value="EGF_CA"/>
    <property type="match status" value="2"/>
</dbReference>
<sequence length="240" mass="25239">IKLLNFQSSLGPALQSVENGLSSTKIMLSWCSLQHLVLLIFVLQAAVTASVSHDRRPDDTDEEANALVRTRRAACSEGDCKNGGICWPGPVTSSTPPCLCPEAYTGSYCTVRINFCASTPGGSTATGPCQNGGTCSNTTASPWYHCSCVPGYTGTNCEINIDDCASKPCANGLCSDLVNDYSCSCFTGWEGRNCNINHNDCPTGACLNGGRCIDGNGTFTCDCTDTGFAGDRCQSNIDDC</sequence>
<dbReference type="PROSITE" id="PS01186">
    <property type="entry name" value="EGF_2"/>
    <property type="match status" value="2"/>
</dbReference>
<feature type="non-terminal residue" evidence="8">
    <location>
        <position position="240"/>
    </location>
</feature>
<dbReference type="OrthoDB" id="430340at2759"/>
<feature type="disulfide bond" evidence="6">
    <location>
        <begin position="148"/>
        <end position="157"/>
    </location>
</feature>
<dbReference type="CDD" id="cd00054">
    <property type="entry name" value="EGF_CA"/>
    <property type="match status" value="3"/>
</dbReference>
<gene>
    <name evidence="8" type="ORF">BOX15_Mlig019047g1</name>
</gene>
<dbReference type="InterPro" id="IPR013032">
    <property type="entry name" value="EGF-like_CS"/>
</dbReference>
<comment type="caution">
    <text evidence="8">The sequence shown here is derived from an EMBL/GenBank/DDBJ whole genome shotgun (WGS) entry which is preliminary data.</text>
</comment>
<dbReference type="GO" id="GO:0045197">
    <property type="term" value="P:establishment or maintenance of epithelial cell apical/basal polarity"/>
    <property type="evidence" value="ECO:0007669"/>
    <property type="project" value="TreeGrafter"/>
</dbReference>
<dbReference type="FunFam" id="2.10.25.10:FF:000434">
    <property type="entry name" value="Predicted protein"/>
    <property type="match status" value="1"/>
</dbReference>
<dbReference type="PANTHER" id="PTHR24049">
    <property type="entry name" value="CRUMBS FAMILY MEMBER"/>
    <property type="match status" value="1"/>
</dbReference>
<dbReference type="GO" id="GO:0007157">
    <property type="term" value="P:heterophilic cell-cell adhesion via plasma membrane cell adhesion molecules"/>
    <property type="evidence" value="ECO:0007669"/>
    <property type="project" value="TreeGrafter"/>
</dbReference>
<dbReference type="SUPFAM" id="SSF57196">
    <property type="entry name" value="EGF/Laminin"/>
    <property type="match status" value="4"/>
</dbReference>
<name>A0A267GYC3_9PLAT</name>
<evidence type="ECO:0000256" key="5">
    <source>
        <dbReference type="ARBA" id="ARBA00023180"/>
    </source>
</evidence>
<keyword evidence="9" id="KW-1185">Reference proteome</keyword>
<dbReference type="InterPro" id="IPR051022">
    <property type="entry name" value="Notch_Cell-Fate_Det"/>
</dbReference>
<dbReference type="PROSITE" id="PS00010">
    <property type="entry name" value="ASX_HYDROXYL"/>
    <property type="match status" value="2"/>
</dbReference>
<comment type="caution">
    <text evidence="6">Lacks conserved residue(s) required for the propagation of feature annotation.</text>
</comment>
<dbReference type="Pfam" id="PF00008">
    <property type="entry name" value="EGF"/>
    <property type="match status" value="2"/>
</dbReference>
<dbReference type="Pfam" id="PF12661">
    <property type="entry name" value="hEGF"/>
    <property type="match status" value="1"/>
</dbReference>
<evidence type="ECO:0000259" key="7">
    <source>
        <dbReference type="PROSITE" id="PS50026"/>
    </source>
</evidence>
<dbReference type="GO" id="GO:0032991">
    <property type="term" value="C:protein-containing complex"/>
    <property type="evidence" value="ECO:0007669"/>
    <property type="project" value="TreeGrafter"/>
</dbReference>
<dbReference type="GO" id="GO:0005886">
    <property type="term" value="C:plasma membrane"/>
    <property type="evidence" value="ECO:0007669"/>
    <property type="project" value="UniProtKB-ARBA"/>
</dbReference>
<evidence type="ECO:0000256" key="4">
    <source>
        <dbReference type="ARBA" id="ARBA00023157"/>
    </source>
</evidence>
<dbReference type="FunFam" id="2.10.25.10:FF:000294">
    <property type="entry name" value="Delta-like protein"/>
    <property type="match status" value="1"/>
</dbReference>
<dbReference type="InterPro" id="IPR000152">
    <property type="entry name" value="EGF-type_Asp/Asn_hydroxyl_site"/>
</dbReference>
<dbReference type="Proteomes" id="UP000215902">
    <property type="component" value="Unassembled WGS sequence"/>
</dbReference>
<dbReference type="EMBL" id="NIVC01000114">
    <property type="protein sequence ID" value="PAA90327.1"/>
    <property type="molecule type" value="Genomic_DNA"/>
</dbReference>
<feature type="domain" description="EGF-like" evidence="7">
    <location>
        <begin position="120"/>
        <end position="158"/>
    </location>
</feature>
<evidence type="ECO:0000313" key="9">
    <source>
        <dbReference type="Proteomes" id="UP000215902"/>
    </source>
</evidence>
<dbReference type="GO" id="GO:0005509">
    <property type="term" value="F:calcium ion binding"/>
    <property type="evidence" value="ECO:0007669"/>
    <property type="project" value="InterPro"/>
</dbReference>
<evidence type="ECO:0000256" key="1">
    <source>
        <dbReference type="ARBA" id="ARBA00022536"/>
    </source>
</evidence>
<dbReference type="Gene3D" id="2.10.25.10">
    <property type="entry name" value="Laminin"/>
    <property type="match status" value="4"/>
</dbReference>
<keyword evidence="1 6" id="KW-0245">EGF-like domain</keyword>
<accession>A0A267GYC3</accession>
<keyword evidence="5" id="KW-0325">Glycoprotein</keyword>
<organism evidence="8 9">
    <name type="scientific">Macrostomum lignano</name>
    <dbReference type="NCBI Taxonomy" id="282301"/>
    <lineage>
        <taxon>Eukaryota</taxon>
        <taxon>Metazoa</taxon>
        <taxon>Spiralia</taxon>
        <taxon>Lophotrochozoa</taxon>
        <taxon>Platyhelminthes</taxon>
        <taxon>Rhabditophora</taxon>
        <taxon>Macrostomorpha</taxon>
        <taxon>Macrostomida</taxon>
        <taxon>Macrostomidae</taxon>
        <taxon>Macrostomum</taxon>
    </lineage>
</organism>
<dbReference type="PANTHER" id="PTHR24049:SF22">
    <property type="entry name" value="DROSOPHILA CRUMBS HOMOLOG"/>
    <property type="match status" value="1"/>
</dbReference>
<feature type="disulfide bond" evidence="6">
    <location>
        <begin position="164"/>
        <end position="174"/>
    </location>
</feature>
<feature type="domain" description="EGF-like" evidence="7">
    <location>
        <begin position="197"/>
        <end position="234"/>
    </location>
</feature>
<feature type="domain" description="EGF-like" evidence="7">
    <location>
        <begin position="160"/>
        <end position="195"/>
    </location>
</feature>
<dbReference type="InterPro" id="IPR001881">
    <property type="entry name" value="EGF-like_Ca-bd_dom"/>
</dbReference>
<feature type="disulfide bond" evidence="6">
    <location>
        <begin position="129"/>
        <end position="146"/>
    </location>
</feature>
<dbReference type="STRING" id="282301.A0A267GYC3"/>
<dbReference type="InterPro" id="IPR000742">
    <property type="entry name" value="EGF"/>
</dbReference>
<keyword evidence="4 6" id="KW-1015">Disulfide bond</keyword>
<feature type="domain" description="EGF-like" evidence="7">
    <location>
        <begin position="71"/>
        <end position="110"/>
    </location>
</feature>